<evidence type="ECO:0000313" key="4">
    <source>
        <dbReference type="Proteomes" id="UP000668358"/>
    </source>
</evidence>
<dbReference type="AlphaFoldDB" id="A0AAW4IVK7"/>
<evidence type="ECO:0000313" key="3">
    <source>
        <dbReference type="Proteomes" id="UP000668068"/>
    </source>
</evidence>
<protein>
    <recommendedName>
        <fullName evidence="5">DprA winged helix domain-containing protein</fullName>
    </recommendedName>
</protein>
<reference evidence="1 4" key="1">
    <citation type="submission" date="2020-12" db="EMBL/GenBank/DDBJ databases">
        <title>Comparative genomics of Clostridium perfringens reveals patterns of host-associated phylogenetic clades and virulence factors.</title>
        <authorList>
            <person name="Smith A.H."/>
            <person name="Geier R."/>
        </authorList>
    </citation>
    <scope>NUCLEOTIDE SEQUENCE</scope>
    <source>
        <strain evidence="2 4">CHD15829P</strain>
        <strain evidence="1">CHD30677R</strain>
    </source>
</reference>
<name>A0AAW4IVK7_CLOPF</name>
<gene>
    <name evidence="1" type="ORF">JJB47_04155</name>
    <name evidence="2" type="ORF">JJB78_15600</name>
</gene>
<accession>A0AAW4IVK7</accession>
<evidence type="ECO:0000313" key="2">
    <source>
        <dbReference type="EMBL" id="MBO3417903.1"/>
    </source>
</evidence>
<dbReference type="EMBL" id="JAENRE010000012">
    <property type="protein sequence ID" value="MBO3417903.1"/>
    <property type="molecule type" value="Genomic_DNA"/>
</dbReference>
<dbReference type="RefSeq" id="WP_164789166.1">
    <property type="nucleotide sequence ID" value="NZ_CATNWT010000001.1"/>
</dbReference>
<dbReference type="Proteomes" id="UP000668358">
    <property type="component" value="Unassembled WGS sequence"/>
</dbReference>
<organism evidence="1 3">
    <name type="scientific">Clostridium perfringens</name>
    <dbReference type="NCBI Taxonomy" id="1502"/>
    <lineage>
        <taxon>Bacteria</taxon>
        <taxon>Bacillati</taxon>
        <taxon>Bacillota</taxon>
        <taxon>Clostridia</taxon>
        <taxon>Eubacteriales</taxon>
        <taxon>Clostridiaceae</taxon>
        <taxon>Clostridium</taxon>
    </lineage>
</organism>
<dbReference type="EMBL" id="JAENQP010000002">
    <property type="protein sequence ID" value="MBO3357970.1"/>
    <property type="molecule type" value="Genomic_DNA"/>
</dbReference>
<sequence>MLDKNSEKILNYLKEKPNEEINIIDFLSLGLSINEILDSGKILENKGYIYILGKKYVSPRYKLKKI</sequence>
<proteinExistence type="predicted"/>
<evidence type="ECO:0008006" key="5">
    <source>
        <dbReference type="Google" id="ProtNLM"/>
    </source>
</evidence>
<comment type="caution">
    <text evidence="1">The sequence shown here is derived from an EMBL/GenBank/DDBJ whole genome shotgun (WGS) entry which is preliminary data.</text>
</comment>
<dbReference type="Proteomes" id="UP000668068">
    <property type="component" value="Unassembled WGS sequence"/>
</dbReference>
<evidence type="ECO:0000313" key="1">
    <source>
        <dbReference type="EMBL" id="MBO3357970.1"/>
    </source>
</evidence>